<evidence type="ECO:0000313" key="3">
    <source>
        <dbReference type="EnsemblPlants" id="PAC:32909575.CDS.1"/>
    </source>
</evidence>
<feature type="compositionally biased region" description="Polar residues" evidence="1">
    <location>
        <begin position="10"/>
        <end position="20"/>
    </location>
</feature>
<dbReference type="EMBL" id="ABEU02000024">
    <property type="protein sequence ID" value="PNR28485.1"/>
    <property type="molecule type" value="Genomic_DNA"/>
</dbReference>
<reference evidence="2 4" key="1">
    <citation type="journal article" date="2008" name="Science">
        <title>The Physcomitrella genome reveals evolutionary insights into the conquest of land by plants.</title>
        <authorList>
            <person name="Rensing S."/>
            <person name="Lang D."/>
            <person name="Zimmer A."/>
            <person name="Terry A."/>
            <person name="Salamov A."/>
            <person name="Shapiro H."/>
            <person name="Nishiyama T."/>
            <person name="Perroud P.-F."/>
            <person name="Lindquist E."/>
            <person name="Kamisugi Y."/>
            <person name="Tanahashi T."/>
            <person name="Sakakibara K."/>
            <person name="Fujita T."/>
            <person name="Oishi K."/>
            <person name="Shin-I T."/>
            <person name="Kuroki Y."/>
            <person name="Toyoda A."/>
            <person name="Suzuki Y."/>
            <person name="Hashimoto A."/>
            <person name="Yamaguchi K."/>
            <person name="Sugano A."/>
            <person name="Kohara Y."/>
            <person name="Fujiyama A."/>
            <person name="Anterola A."/>
            <person name="Aoki S."/>
            <person name="Ashton N."/>
            <person name="Barbazuk W.B."/>
            <person name="Barker E."/>
            <person name="Bennetzen J."/>
            <person name="Bezanilla M."/>
            <person name="Blankenship R."/>
            <person name="Cho S.H."/>
            <person name="Dutcher S."/>
            <person name="Estelle M."/>
            <person name="Fawcett J.A."/>
            <person name="Gundlach H."/>
            <person name="Hanada K."/>
            <person name="Heyl A."/>
            <person name="Hicks K.A."/>
            <person name="Hugh J."/>
            <person name="Lohr M."/>
            <person name="Mayer K."/>
            <person name="Melkozernov A."/>
            <person name="Murata T."/>
            <person name="Nelson D."/>
            <person name="Pils B."/>
            <person name="Prigge M."/>
            <person name="Reiss B."/>
            <person name="Renner T."/>
            <person name="Rombauts S."/>
            <person name="Rushton P."/>
            <person name="Sanderfoot A."/>
            <person name="Schween G."/>
            <person name="Shiu S.-H."/>
            <person name="Stueber K."/>
            <person name="Theodoulou F.L."/>
            <person name="Tu H."/>
            <person name="Van de Peer Y."/>
            <person name="Verrier P.J."/>
            <person name="Waters E."/>
            <person name="Wood A."/>
            <person name="Yang L."/>
            <person name="Cove D."/>
            <person name="Cuming A."/>
            <person name="Hasebe M."/>
            <person name="Lucas S."/>
            <person name="Mishler D.B."/>
            <person name="Reski R."/>
            <person name="Grigoriev I."/>
            <person name="Quatrano R.S."/>
            <person name="Boore J.L."/>
        </authorList>
    </citation>
    <scope>NUCLEOTIDE SEQUENCE [LARGE SCALE GENOMIC DNA]</scope>
    <source>
        <strain evidence="3 4">cv. Gransden 2004</strain>
    </source>
</reference>
<keyword evidence="4" id="KW-1185">Reference proteome</keyword>
<dbReference type="AlphaFoldDB" id="A0A2K1IGT1"/>
<evidence type="ECO:0000256" key="1">
    <source>
        <dbReference type="SAM" id="MobiDB-lite"/>
    </source>
</evidence>
<dbReference type="Gramene" id="Pp3c24_14510V3.1">
    <property type="protein sequence ID" value="PAC:32909575.CDS.1"/>
    <property type="gene ID" value="Pp3c24_14510"/>
</dbReference>
<organism evidence="2">
    <name type="scientific">Physcomitrium patens</name>
    <name type="common">Spreading-leaved earth moss</name>
    <name type="synonym">Physcomitrella patens</name>
    <dbReference type="NCBI Taxonomy" id="3218"/>
    <lineage>
        <taxon>Eukaryota</taxon>
        <taxon>Viridiplantae</taxon>
        <taxon>Streptophyta</taxon>
        <taxon>Embryophyta</taxon>
        <taxon>Bryophyta</taxon>
        <taxon>Bryophytina</taxon>
        <taxon>Bryopsida</taxon>
        <taxon>Funariidae</taxon>
        <taxon>Funariales</taxon>
        <taxon>Funariaceae</taxon>
        <taxon>Physcomitrium</taxon>
    </lineage>
</organism>
<evidence type="ECO:0000313" key="4">
    <source>
        <dbReference type="Proteomes" id="UP000006727"/>
    </source>
</evidence>
<reference evidence="3" key="3">
    <citation type="submission" date="2020-12" db="UniProtKB">
        <authorList>
            <consortium name="EnsemblPlants"/>
        </authorList>
    </citation>
    <scope>IDENTIFICATION</scope>
</reference>
<feature type="region of interest" description="Disordered" evidence="1">
    <location>
        <begin position="1"/>
        <end position="33"/>
    </location>
</feature>
<protein>
    <submittedName>
        <fullName evidence="2 3">Uncharacterized protein</fullName>
    </submittedName>
</protein>
<gene>
    <name evidence="3" type="primary">LOC112276666</name>
    <name evidence="2" type="ORF">PHYPA_029077</name>
</gene>
<reference evidence="2 4" key="2">
    <citation type="journal article" date="2018" name="Plant J.">
        <title>The Physcomitrella patens chromosome-scale assembly reveals moss genome structure and evolution.</title>
        <authorList>
            <person name="Lang D."/>
            <person name="Ullrich K.K."/>
            <person name="Murat F."/>
            <person name="Fuchs J."/>
            <person name="Jenkins J."/>
            <person name="Haas F.B."/>
            <person name="Piednoel M."/>
            <person name="Gundlach H."/>
            <person name="Van Bel M."/>
            <person name="Meyberg R."/>
            <person name="Vives C."/>
            <person name="Morata J."/>
            <person name="Symeonidi A."/>
            <person name="Hiss M."/>
            <person name="Muchero W."/>
            <person name="Kamisugi Y."/>
            <person name="Saleh O."/>
            <person name="Blanc G."/>
            <person name="Decker E.L."/>
            <person name="van Gessel N."/>
            <person name="Grimwood J."/>
            <person name="Hayes R.D."/>
            <person name="Graham S.W."/>
            <person name="Gunter L.E."/>
            <person name="McDaniel S.F."/>
            <person name="Hoernstein S.N.W."/>
            <person name="Larsson A."/>
            <person name="Li F.W."/>
            <person name="Perroud P.F."/>
            <person name="Phillips J."/>
            <person name="Ranjan P."/>
            <person name="Rokshar D.S."/>
            <person name="Rothfels C.J."/>
            <person name="Schneider L."/>
            <person name="Shu S."/>
            <person name="Stevenson D.W."/>
            <person name="Thummler F."/>
            <person name="Tillich M."/>
            <person name="Villarreal Aguilar J.C."/>
            <person name="Widiez T."/>
            <person name="Wong G.K."/>
            <person name="Wymore A."/>
            <person name="Zhang Y."/>
            <person name="Zimmer A.D."/>
            <person name="Quatrano R.S."/>
            <person name="Mayer K.F.X."/>
            <person name="Goodstein D."/>
            <person name="Casacuberta J.M."/>
            <person name="Vandepoele K."/>
            <person name="Reski R."/>
            <person name="Cuming A.C."/>
            <person name="Tuskan G.A."/>
            <person name="Maumus F."/>
            <person name="Salse J."/>
            <person name="Schmutz J."/>
            <person name="Rensing S.A."/>
        </authorList>
    </citation>
    <scope>NUCLEOTIDE SEQUENCE [LARGE SCALE GENOMIC DNA]</scope>
    <source>
        <strain evidence="3 4">cv. Gransden 2004</strain>
    </source>
</reference>
<dbReference type="Proteomes" id="UP000006727">
    <property type="component" value="Chromosome 24"/>
</dbReference>
<dbReference type="EnsemblPlants" id="Pp3c24_14510V3.1">
    <property type="protein sequence ID" value="PAC:32909575.CDS.1"/>
    <property type="gene ID" value="Pp3c24_14510"/>
</dbReference>
<proteinExistence type="predicted"/>
<sequence>MKYQMDMTDASVTSQNQQQHVVRGRTNSVSWCSNSSTSNFAEGRAIIYKTQFQYPTKAEREDGDNIKDENQRER</sequence>
<name>A0A2K1IGT1_PHYPA</name>
<feature type="region of interest" description="Disordered" evidence="1">
    <location>
        <begin position="54"/>
        <end position="74"/>
    </location>
</feature>
<evidence type="ECO:0000313" key="2">
    <source>
        <dbReference type="EMBL" id="PNR28485.1"/>
    </source>
</evidence>
<accession>A0A2K1IGT1</accession>
<feature type="compositionally biased region" description="Basic and acidic residues" evidence="1">
    <location>
        <begin position="57"/>
        <end position="74"/>
    </location>
</feature>